<evidence type="ECO:0000256" key="4">
    <source>
        <dbReference type="ARBA" id="ARBA00022827"/>
    </source>
</evidence>
<evidence type="ECO:0000256" key="9">
    <source>
        <dbReference type="ARBA" id="ARBA00049142"/>
    </source>
</evidence>
<dbReference type="AlphaFoldDB" id="A0A2W5V456"/>
<evidence type="ECO:0000256" key="12">
    <source>
        <dbReference type="PIRSR" id="PIRSR000350-4"/>
    </source>
</evidence>
<feature type="binding site" evidence="11">
    <location>
        <position position="269"/>
    </location>
    <ligand>
        <name>NAD(+)</name>
        <dbReference type="ChEBI" id="CHEBI:57540"/>
    </ligand>
</feature>
<comment type="subunit">
    <text evidence="2">Homodimer.</text>
</comment>
<evidence type="ECO:0000256" key="6">
    <source>
        <dbReference type="ARBA" id="ARBA00023002"/>
    </source>
</evidence>
<feature type="binding site" evidence="11">
    <location>
        <position position="310"/>
    </location>
    <ligand>
        <name>FAD</name>
        <dbReference type="ChEBI" id="CHEBI:57692"/>
    </ligand>
</feature>
<dbReference type="PRINTS" id="PR00411">
    <property type="entry name" value="PNDRDTASEI"/>
</dbReference>
<dbReference type="InterPro" id="IPR046952">
    <property type="entry name" value="GSHR/TRXR-like"/>
</dbReference>
<evidence type="ECO:0000256" key="11">
    <source>
        <dbReference type="PIRSR" id="PIRSR000350-3"/>
    </source>
</evidence>
<dbReference type="Proteomes" id="UP000249393">
    <property type="component" value="Unassembled WGS sequence"/>
</dbReference>
<proteinExistence type="inferred from homology"/>
<dbReference type="GO" id="GO:0050660">
    <property type="term" value="F:flavin adenine dinucleotide binding"/>
    <property type="evidence" value="ECO:0007669"/>
    <property type="project" value="InterPro"/>
</dbReference>
<dbReference type="InterPro" id="IPR016156">
    <property type="entry name" value="FAD/NAD-linked_Rdtase_dimer_sf"/>
</dbReference>
<dbReference type="GO" id="GO:0050661">
    <property type="term" value="F:NADP binding"/>
    <property type="evidence" value="ECO:0007669"/>
    <property type="project" value="InterPro"/>
</dbReference>
<evidence type="ECO:0000256" key="13">
    <source>
        <dbReference type="RuleBase" id="RU003691"/>
    </source>
</evidence>
<dbReference type="EMBL" id="QFQZ01000056">
    <property type="protein sequence ID" value="PZR32633.1"/>
    <property type="molecule type" value="Genomic_DNA"/>
</dbReference>
<evidence type="ECO:0000256" key="2">
    <source>
        <dbReference type="ARBA" id="ARBA00011738"/>
    </source>
</evidence>
<dbReference type="GO" id="GO:0005829">
    <property type="term" value="C:cytosol"/>
    <property type="evidence" value="ECO:0007669"/>
    <property type="project" value="TreeGrafter"/>
</dbReference>
<keyword evidence="8 13" id="KW-0676">Redox-active center</keyword>
<dbReference type="Gene3D" id="3.30.390.30">
    <property type="match status" value="1"/>
</dbReference>
<dbReference type="GO" id="GO:0004362">
    <property type="term" value="F:glutathione-disulfide reductase (NADPH) activity"/>
    <property type="evidence" value="ECO:0007669"/>
    <property type="project" value="UniProtKB-EC"/>
</dbReference>
<evidence type="ECO:0000256" key="10">
    <source>
        <dbReference type="PIRSR" id="PIRSR000350-2"/>
    </source>
</evidence>
<evidence type="ECO:0000256" key="5">
    <source>
        <dbReference type="ARBA" id="ARBA00022857"/>
    </source>
</evidence>
<keyword evidence="5 14" id="KW-0521">NADP</keyword>
<evidence type="ECO:0000256" key="1">
    <source>
        <dbReference type="ARBA" id="ARBA00007532"/>
    </source>
</evidence>
<evidence type="ECO:0000256" key="3">
    <source>
        <dbReference type="ARBA" id="ARBA00022630"/>
    </source>
</evidence>
<dbReference type="EC" id="1.8.1.7" evidence="14"/>
<dbReference type="InterPro" id="IPR036188">
    <property type="entry name" value="FAD/NAD-bd_sf"/>
</dbReference>
<evidence type="ECO:0000259" key="16">
    <source>
        <dbReference type="Pfam" id="PF07992"/>
    </source>
</evidence>
<dbReference type="Pfam" id="PF02852">
    <property type="entry name" value="Pyr_redox_dim"/>
    <property type="match status" value="1"/>
</dbReference>
<evidence type="ECO:0000256" key="14">
    <source>
        <dbReference type="RuleBase" id="RU365040"/>
    </source>
</evidence>
<feature type="disulfide bond" description="Redox-active" evidence="12">
    <location>
        <begin position="43"/>
        <end position="48"/>
    </location>
</feature>
<organism evidence="17 18">
    <name type="scientific">Caulobacter segnis</name>
    <dbReference type="NCBI Taxonomy" id="88688"/>
    <lineage>
        <taxon>Bacteria</taxon>
        <taxon>Pseudomonadati</taxon>
        <taxon>Pseudomonadota</taxon>
        <taxon>Alphaproteobacteria</taxon>
        <taxon>Caulobacterales</taxon>
        <taxon>Caulobacteraceae</taxon>
        <taxon>Caulobacter</taxon>
    </lineage>
</organism>
<dbReference type="Gene3D" id="3.50.50.60">
    <property type="entry name" value="FAD/NAD(P)-binding domain"/>
    <property type="match status" value="2"/>
</dbReference>
<evidence type="ECO:0000313" key="17">
    <source>
        <dbReference type="EMBL" id="PZR32633.1"/>
    </source>
</evidence>
<keyword evidence="11" id="KW-0520">NAD</keyword>
<dbReference type="GO" id="GO:0034599">
    <property type="term" value="P:cellular response to oxidative stress"/>
    <property type="evidence" value="ECO:0007669"/>
    <property type="project" value="TreeGrafter"/>
</dbReference>
<comment type="caution">
    <text evidence="17">The sequence shown here is derived from an EMBL/GenBank/DDBJ whole genome shotgun (WGS) entry which is preliminary data.</text>
</comment>
<dbReference type="PIRSF" id="PIRSF000350">
    <property type="entry name" value="Mercury_reductase_MerA"/>
    <property type="match status" value="1"/>
</dbReference>
<feature type="domain" description="FAD/NAD(P)-binding" evidence="16">
    <location>
        <begin position="6"/>
        <end position="325"/>
    </location>
</feature>
<dbReference type="GO" id="GO:0045454">
    <property type="term" value="P:cell redox homeostasis"/>
    <property type="evidence" value="ECO:0007669"/>
    <property type="project" value="InterPro"/>
</dbReference>
<dbReference type="NCBIfam" id="TIGR01424">
    <property type="entry name" value="gluta_reduc_2"/>
    <property type="match status" value="1"/>
</dbReference>
<keyword evidence="3 13" id="KW-0285">Flavoprotein</keyword>
<dbReference type="PRINTS" id="PR00368">
    <property type="entry name" value="FADPNR"/>
</dbReference>
<accession>A0A2W5V456</accession>
<dbReference type="GO" id="GO:0006749">
    <property type="term" value="P:glutathione metabolic process"/>
    <property type="evidence" value="ECO:0007669"/>
    <property type="project" value="InterPro"/>
</dbReference>
<gene>
    <name evidence="17" type="primary">gor</name>
    <name evidence="17" type="ORF">DI526_15955</name>
</gene>
<dbReference type="RefSeq" id="WP_304280117.1">
    <property type="nucleotide sequence ID" value="NZ_QFQZ01000056.1"/>
</dbReference>
<evidence type="ECO:0000256" key="8">
    <source>
        <dbReference type="ARBA" id="ARBA00023284"/>
    </source>
</evidence>
<comment type="function">
    <text evidence="14">Catalyzes the reduction of glutathione disulfide (GSSG) to reduced glutathione (GSH).</text>
</comment>
<evidence type="ECO:0000259" key="15">
    <source>
        <dbReference type="Pfam" id="PF02852"/>
    </source>
</evidence>
<evidence type="ECO:0000256" key="7">
    <source>
        <dbReference type="ARBA" id="ARBA00023157"/>
    </source>
</evidence>
<reference evidence="17 18" key="1">
    <citation type="submission" date="2017-08" db="EMBL/GenBank/DDBJ databases">
        <title>Infants hospitalized years apart are colonized by the same room-sourced microbial strains.</title>
        <authorList>
            <person name="Brooks B."/>
            <person name="Olm M.R."/>
            <person name="Firek B.A."/>
            <person name="Baker R."/>
            <person name="Thomas B.C."/>
            <person name="Morowitz M.J."/>
            <person name="Banfield J.F."/>
        </authorList>
    </citation>
    <scope>NUCLEOTIDE SEQUENCE [LARGE SCALE GENOMIC DNA]</scope>
    <source>
        <strain evidence="17">S2_003_000_R2_4</strain>
    </source>
</reference>
<keyword evidence="11" id="KW-0547">Nucleotide-binding</keyword>
<keyword evidence="7" id="KW-1015">Disulfide bond</keyword>
<feature type="binding site" evidence="11">
    <location>
        <position position="52"/>
    </location>
    <ligand>
        <name>FAD</name>
        <dbReference type="ChEBI" id="CHEBI:57692"/>
    </ligand>
</feature>
<comment type="similarity">
    <text evidence="1 13">Belongs to the class-I pyridine nucleotide-disulfide oxidoreductase family.</text>
</comment>
<dbReference type="FunFam" id="3.50.50.60:FF:000051">
    <property type="entry name" value="Glutathione reductase"/>
    <property type="match status" value="1"/>
</dbReference>
<dbReference type="SUPFAM" id="SSF55424">
    <property type="entry name" value="FAD/NAD-linked reductases, dimerisation (C-terminal) domain"/>
    <property type="match status" value="1"/>
</dbReference>
<dbReference type="InterPro" id="IPR006324">
    <property type="entry name" value="GSHR"/>
</dbReference>
<name>A0A2W5V456_9CAUL</name>
<sequence>MADYDYDLFVIGAGSGGVRAARVAAMSGAKVGVAEEYRVGGTCVIRGCVPKKFMVYASEVTSQLKTAKGYGWTIGDAKFDWKGFIHDKDVEIARLSGIYVTNLQKAGAHLLHGRAQVVDPHTVEVLPKDSSNDAGTYTARKILIATGGRPVKPDFPGAEYGITSDEAFHLPKLPKSIMIVGGGYIAVEFAGIFAGLGVETTLLYRGANILRGFDDDVRSHLADELGKRGIKVVLGCSHTSIEKLEDGMLLSKLTSELTFETEAVMFATGREPYVKGLGLENAGVKLNERGAIAVDAYSKTNVDSIWAVGDVTDRINLTPVAIREGAAFAQTEFYNNPTTFDHDMVASAVFSQPPVGAVGMTEAEARHAFGAVDIYRSVFRPMKITFYGGQERCLIKLVVKADDQKVVGVHVVGPDSPEIIQMAAIAVKMGVTKPQWDSTCAVHPTLAEELVTMREKYVPVEVGGVG</sequence>
<comment type="cofactor">
    <cofactor evidence="11">
        <name>FAD</name>
        <dbReference type="ChEBI" id="CHEBI:57692"/>
    </cofactor>
    <text evidence="11">Binds 1 FAD per subunit.</text>
</comment>
<dbReference type="InterPro" id="IPR023753">
    <property type="entry name" value="FAD/NAD-binding_dom"/>
</dbReference>
<dbReference type="PANTHER" id="PTHR42737:SF2">
    <property type="entry name" value="GLUTATHIONE REDUCTASE"/>
    <property type="match status" value="1"/>
</dbReference>
<protein>
    <recommendedName>
        <fullName evidence="14">Glutathione reductase</fullName>
        <shortName evidence="14">GRase</shortName>
        <ecNumber evidence="14">1.8.1.7</ecNumber>
    </recommendedName>
</protein>
<dbReference type="Pfam" id="PF07992">
    <property type="entry name" value="Pyr_redox_2"/>
    <property type="match status" value="1"/>
</dbReference>
<feature type="domain" description="Pyridine nucleotide-disulphide oxidoreductase dimerisation" evidence="15">
    <location>
        <begin position="345"/>
        <end position="453"/>
    </location>
</feature>
<dbReference type="SUPFAM" id="SSF51905">
    <property type="entry name" value="FAD/NAD(P)-binding domain"/>
    <property type="match status" value="1"/>
</dbReference>
<dbReference type="PANTHER" id="PTHR42737">
    <property type="entry name" value="GLUTATHIONE REDUCTASE"/>
    <property type="match status" value="1"/>
</dbReference>
<dbReference type="NCBIfam" id="NF004776">
    <property type="entry name" value="PRK06116.1"/>
    <property type="match status" value="1"/>
</dbReference>
<evidence type="ECO:0000313" key="18">
    <source>
        <dbReference type="Proteomes" id="UP000249393"/>
    </source>
</evidence>
<dbReference type="InterPro" id="IPR004099">
    <property type="entry name" value="Pyr_nucl-diS_OxRdtase_dimer"/>
</dbReference>
<keyword evidence="6 13" id="KW-0560">Oxidoreductase</keyword>
<keyword evidence="4 11" id="KW-0274">FAD</keyword>
<dbReference type="InterPro" id="IPR012999">
    <property type="entry name" value="Pyr_OxRdtase_I_AS"/>
</dbReference>
<feature type="binding site" evidence="11">
    <location>
        <begin position="181"/>
        <end position="188"/>
    </location>
    <ligand>
        <name>NAD(+)</name>
        <dbReference type="ChEBI" id="CHEBI:57540"/>
    </ligand>
</feature>
<dbReference type="PROSITE" id="PS00076">
    <property type="entry name" value="PYRIDINE_REDOX_1"/>
    <property type="match status" value="1"/>
</dbReference>
<comment type="catalytic activity">
    <reaction evidence="9 14">
        <text>2 glutathione + NADP(+) = glutathione disulfide + NADPH + H(+)</text>
        <dbReference type="Rhea" id="RHEA:11740"/>
        <dbReference type="ChEBI" id="CHEBI:15378"/>
        <dbReference type="ChEBI" id="CHEBI:57783"/>
        <dbReference type="ChEBI" id="CHEBI:57925"/>
        <dbReference type="ChEBI" id="CHEBI:58297"/>
        <dbReference type="ChEBI" id="CHEBI:58349"/>
        <dbReference type="EC" id="1.8.1.7"/>
    </reaction>
</comment>
<dbReference type="InterPro" id="IPR001100">
    <property type="entry name" value="Pyr_nuc-diS_OxRdtase"/>
</dbReference>
<feature type="active site" description="Proton acceptor" evidence="10">
    <location>
        <position position="443"/>
    </location>
</feature>